<dbReference type="Proteomes" id="UP000483018">
    <property type="component" value="Unassembled WGS sequence"/>
</dbReference>
<keyword evidence="1" id="KW-0677">Repeat</keyword>
<dbReference type="RefSeq" id="WP_158740060.1">
    <property type="nucleotide sequence ID" value="NZ_WSLF01000004.1"/>
</dbReference>
<accession>A0A7C8HEX7</accession>
<gene>
    <name evidence="3" type="ORF">GND95_06585</name>
</gene>
<dbReference type="PANTHER" id="PTHR48094:SF12">
    <property type="entry name" value="PARKINSON DISEASE PROTEIN 7 HOMOLOG"/>
    <property type="match status" value="1"/>
</dbReference>
<dbReference type="CDD" id="cd03135">
    <property type="entry name" value="GATase1_DJ-1"/>
    <property type="match status" value="1"/>
</dbReference>
<dbReference type="InterPro" id="IPR050325">
    <property type="entry name" value="Prot/Nucl_acid_deglycase"/>
</dbReference>
<dbReference type="Gene3D" id="3.40.50.880">
    <property type="match status" value="1"/>
</dbReference>
<dbReference type="InterPro" id="IPR006287">
    <property type="entry name" value="DJ-1"/>
</dbReference>
<evidence type="ECO:0000313" key="3">
    <source>
        <dbReference type="EMBL" id="KAE9634974.1"/>
    </source>
</evidence>
<dbReference type="PANTHER" id="PTHR48094">
    <property type="entry name" value="PROTEIN/NUCLEIC ACID DEGLYCASE DJ-1-RELATED"/>
    <property type="match status" value="1"/>
</dbReference>
<dbReference type="OrthoDB" id="9800516at2"/>
<sequence length="195" mass="21078">MKTLLFLTDGFEEIEAIATVDILRRAGIDVTTVSVTNKKTVVGKMGVPVTADTLFEEVNTSDIDMLILPGGPGVSSLDQHEELKSLVKEFHKESKWIAAICAAPTIFGKMGLLEGRKAICYPGLEGDLKGACVQEEAVVVHDGNVITSKGPGTTFEFALKIVEVLKGADKAQEVAKNMVYHQQIYLMTVIKGEIL</sequence>
<protein>
    <submittedName>
        <fullName evidence="3">DJ-1 family protein</fullName>
    </submittedName>
</protein>
<dbReference type="Pfam" id="PF01965">
    <property type="entry name" value="DJ-1_PfpI"/>
    <property type="match status" value="1"/>
</dbReference>
<reference evidence="3 4" key="1">
    <citation type="submission" date="2019-12" db="EMBL/GenBank/DDBJ databases">
        <title>Defluviitalea raffinosedens, isolated from a biogas fermenter, genome sequencing and characterization.</title>
        <authorList>
            <person name="Rettenmaier R."/>
            <person name="Schneider M."/>
            <person name="Neuhaus K."/>
            <person name="Liebl W."/>
            <person name="Zverlov V."/>
        </authorList>
    </citation>
    <scope>NUCLEOTIDE SEQUENCE [LARGE SCALE GENOMIC DNA]</scope>
    <source>
        <strain evidence="3 4">249c-K6</strain>
    </source>
</reference>
<feature type="domain" description="DJ-1/PfpI" evidence="2">
    <location>
        <begin position="1"/>
        <end position="163"/>
    </location>
</feature>
<keyword evidence="4" id="KW-1185">Reference proteome</keyword>
<comment type="caution">
    <text evidence="3">The sequence shown here is derived from an EMBL/GenBank/DDBJ whole genome shotgun (WGS) entry which is preliminary data.</text>
</comment>
<name>A0A7C8HEX7_9FIRM</name>
<dbReference type="InterPro" id="IPR002818">
    <property type="entry name" value="DJ-1/PfpI"/>
</dbReference>
<dbReference type="GO" id="GO:0005737">
    <property type="term" value="C:cytoplasm"/>
    <property type="evidence" value="ECO:0007669"/>
    <property type="project" value="TreeGrafter"/>
</dbReference>
<dbReference type="FunFam" id="3.40.50.880:FF:000015">
    <property type="entry name" value="Protein DJ-1 homolog C"/>
    <property type="match status" value="1"/>
</dbReference>
<evidence type="ECO:0000313" key="4">
    <source>
        <dbReference type="Proteomes" id="UP000483018"/>
    </source>
</evidence>
<organism evidence="3 4">
    <name type="scientific">Defluviitalea raffinosedens</name>
    <dbReference type="NCBI Taxonomy" id="1450156"/>
    <lineage>
        <taxon>Bacteria</taxon>
        <taxon>Bacillati</taxon>
        <taxon>Bacillota</taxon>
        <taxon>Clostridia</taxon>
        <taxon>Lachnospirales</taxon>
        <taxon>Defluviitaleaceae</taxon>
        <taxon>Defluviitalea</taxon>
    </lineage>
</organism>
<proteinExistence type="predicted"/>
<evidence type="ECO:0000256" key="1">
    <source>
        <dbReference type="ARBA" id="ARBA00022737"/>
    </source>
</evidence>
<dbReference type="InterPro" id="IPR029062">
    <property type="entry name" value="Class_I_gatase-like"/>
</dbReference>
<dbReference type="AlphaFoldDB" id="A0A7C8HEX7"/>
<dbReference type="NCBIfam" id="TIGR01383">
    <property type="entry name" value="not_thiJ"/>
    <property type="match status" value="1"/>
</dbReference>
<dbReference type="EMBL" id="WSLF01000004">
    <property type="protein sequence ID" value="KAE9634974.1"/>
    <property type="molecule type" value="Genomic_DNA"/>
</dbReference>
<dbReference type="SUPFAM" id="SSF52317">
    <property type="entry name" value="Class I glutamine amidotransferase-like"/>
    <property type="match status" value="1"/>
</dbReference>
<evidence type="ECO:0000259" key="2">
    <source>
        <dbReference type="Pfam" id="PF01965"/>
    </source>
</evidence>